<evidence type="ECO:0000313" key="3">
    <source>
        <dbReference type="Proteomes" id="UP000593567"/>
    </source>
</evidence>
<name>A0A7J7JR51_BUGNE</name>
<feature type="transmembrane region" description="Helical" evidence="1">
    <location>
        <begin position="24"/>
        <end position="46"/>
    </location>
</feature>
<dbReference type="Proteomes" id="UP000593567">
    <property type="component" value="Unassembled WGS sequence"/>
</dbReference>
<evidence type="ECO:0000313" key="2">
    <source>
        <dbReference type="EMBL" id="KAF6027918.1"/>
    </source>
</evidence>
<keyword evidence="3" id="KW-1185">Reference proteome</keyword>
<proteinExistence type="predicted"/>
<gene>
    <name evidence="2" type="ORF">EB796_013780</name>
</gene>
<keyword evidence="1" id="KW-1133">Transmembrane helix</keyword>
<organism evidence="2 3">
    <name type="scientific">Bugula neritina</name>
    <name type="common">Brown bryozoan</name>
    <name type="synonym">Sertularia neritina</name>
    <dbReference type="NCBI Taxonomy" id="10212"/>
    <lineage>
        <taxon>Eukaryota</taxon>
        <taxon>Metazoa</taxon>
        <taxon>Spiralia</taxon>
        <taxon>Lophotrochozoa</taxon>
        <taxon>Bryozoa</taxon>
        <taxon>Gymnolaemata</taxon>
        <taxon>Cheilostomatida</taxon>
        <taxon>Flustrina</taxon>
        <taxon>Buguloidea</taxon>
        <taxon>Bugulidae</taxon>
        <taxon>Bugula</taxon>
    </lineage>
</organism>
<sequence length="71" mass="8061">MTASLHISFSRQIMYTKYYTVPDFAIAACINSSIVVFVYVSFNFLLGNKTFIVQCNDNEGNEVYASCCLRK</sequence>
<dbReference type="EMBL" id="VXIV02002006">
    <property type="protein sequence ID" value="KAF6027918.1"/>
    <property type="molecule type" value="Genomic_DNA"/>
</dbReference>
<keyword evidence="1" id="KW-0812">Transmembrane</keyword>
<dbReference type="AlphaFoldDB" id="A0A7J7JR51"/>
<evidence type="ECO:0000256" key="1">
    <source>
        <dbReference type="SAM" id="Phobius"/>
    </source>
</evidence>
<accession>A0A7J7JR51</accession>
<protein>
    <submittedName>
        <fullName evidence="2">Uncharacterized protein</fullName>
    </submittedName>
</protein>
<keyword evidence="1" id="KW-0472">Membrane</keyword>
<reference evidence="2" key="1">
    <citation type="submission" date="2020-06" db="EMBL/GenBank/DDBJ databases">
        <title>Draft genome of Bugula neritina, a colonial animal packing powerful symbionts and potential medicines.</title>
        <authorList>
            <person name="Rayko M."/>
        </authorList>
    </citation>
    <scope>NUCLEOTIDE SEQUENCE [LARGE SCALE GENOMIC DNA]</scope>
    <source>
        <strain evidence="2">Kwan_BN1</strain>
    </source>
</reference>
<comment type="caution">
    <text evidence="2">The sequence shown here is derived from an EMBL/GenBank/DDBJ whole genome shotgun (WGS) entry which is preliminary data.</text>
</comment>